<evidence type="ECO:0000256" key="1">
    <source>
        <dbReference type="SAM" id="MobiDB-lite"/>
    </source>
</evidence>
<dbReference type="EMBL" id="UZAN01045755">
    <property type="protein sequence ID" value="VDP83144.1"/>
    <property type="molecule type" value="Genomic_DNA"/>
</dbReference>
<protein>
    <submittedName>
        <fullName evidence="4">Synaptonemal complex protein 2</fullName>
    </submittedName>
</protein>
<dbReference type="AlphaFoldDB" id="A0A183AMT9"/>
<dbReference type="Proteomes" id="UP000272942">
    <property type="component" value="Unassembled WGS sequence"/>
</dbReference>
<dbReference type="WBParaSite" id="ECPE_0000830001-mRNA-1">
    <property type="protein sequence ID" value="ECPE_0000830001-mRNA-1"/>
    <property type="gene ID" value="ECPE_0000830001"/>
</dbReference>
<feature type="region of interest" description="Disordered" evidence="1">
    <location>
        <begin position="89"/>
        <end position="117"/>
    </location>
</feature>
<organism evidence="4">
    <name type="scientific">Echinostoma caproni</name>
    <dbReference type="NCBI Taxonomy" id="27848"/>
    <lineage>
        <taxon>Eukaryota</taxon>
        <taxon>Metazoa</taxon>
        <taxon>Spiralia</taxon>
        <taxon>Lophotrochozoa</taxon>
        <taxon>Platyhelminthes</taxon>
        <taxon>Trematoda</taxon>
        <taxon>Digenea</taxon>
        <taxon>Plagiorchiida</taxon>
        <taxon>Echinostomata</taxon>
        <taxon>Echinostomatoidea</taxon>
        <taxon>Echinostomatidae</taxon>
        <taxon>Echinostoma</taxon>
    </lineage>
</organism>
<name>A0A183AMT9_9TREM</name>
<evidence type="ECO:0000313" key="3">
    <source>
        <dbReference type="Proteomes" id="UP000272942"/>
    </source>
</evidence>
<gene>
    <name evidence="2" type="ORF">ECPE_LOCUS8274</name>
</gene>
<sequence length="117" mass="13034">MTIRSCIAVFNAETLRDAILTELDKLINAFSLFKSSVADQLERDQNVDLKQFVESVDQIITTINSFLSSDQSELVQAKLDETYEQCKLTAESSELDTPTDLSREADGDAHSSLIKSE</sequence>
<proteinExistence type="predicted"/>
<reference evidence="4" key="1">
    <citation type="submission" date="2016-06" db="UniProtKB">
        <authorList>
            <consortium name="WormBaseParasite"/>
        </authorList>
    </citation>
    <scope>IDENTIFICATION</scope>
</reference>
<evidence type="ECO:0000313" key="2">
    <source>
        <dbReference type="EMBL" id="VDP83144.1"/>
    </source>
</evidence>
<accession>A0A183AMT9</accession>
<keyword evidence="3" id="KW-1185">Reference proteome</keyword>
<feature type="compositionally biased region" description="Polar residues" evidence="1">
    <location>
        <begin position="90"/>
        <end position="100"/>
    </location>
</feature>
<reference evidence="2 3" key="2">
    <citation type="submission" date="2018-11" db="EMBL/GenBank/DDBJ databases">
        <authorList>
            <consortium name="Pathogen Informatics"/>
        </authorList>
    </citation>
    <scope>NUCLEOTIDE SEQUENCE [LARGE SCALE GENOMIC DNA]</scope>
    <source>
        <strain evidence="2 3">Egypt</strain>
    </source>
</reference>
<evidence type="ECO:0000313" key="4">
    <source>
        <dbReference type="WBParaSite" id="ECPE_0000830001-mRNA-1"/>
    </source>
</evidence>